<feature type="domain" description="GED" evidence="5">
    <location>
        <begin position="733"/>
        <end position="820"/>
    </location>
</feature>
<dbReference type="GO" id="GO:0005874">
    <property type="term" value="C:microtubule"/>
    <property type="evidence" value="ECO:0007669"/>
    <property type="project" value="TreeGrafter"/>
</dbReference>
<dbReference type="GO" id="GO:0006897">
    <property type="term" value="P:endocytosis"/>
    <property type="evidence" value="ECO:0007669"/>
    <property type="project" value="TreeGrafter"/>
</dbReference>
<dbReference type="InterPro" id="IPR027417">
    <property type="entry name" value="P-loop_NTPase"/>
</dbReference>
<dbReference type="Pfam" id="PF01031">
    <property type="entry name" value="Dynamin_M"/>
    <property type="match status" value="1"/>
</dbReference>
<dbReference type="GO" id="GO:0016020">
    <property type="term" value="C:membrane"/>
    <property type="evidence" value="ECO:0007669"/>
    <property type="project" value="TreeGrafter"/>
</dbReference>
<evidence type="ECO:0000256" key="3">
    <source>
        <dbReference type="RuleBase" id="RU003932"/>
    </source>
</evidence>
<protein>
    <recommendedName>
        <fullName evidence="9">Dynamin GTPase</fullName>
    </recommendedName>
</protein>
<evidence type="ECO:0000259" key="5">
    <source>
        <dbReference type="PROSITE" id="PS51388"/>
    </source>
</evidence>
<feature type="compositionally biased region" description="Acidic residues" evidence="4">
    <location>
        <begin position="540"/>
        <end position="554"/>
    </location>
</feature>
<dbReference type="InterPro" id="IPR045063">
    <property type="entry name" value="Dynamin_N"/>
</dbReference>
<proteinExistence type="inferred from homology"/>
<keyword evidence="2 3" id="KW-0342">GTP-binding</keyword>
<evidence type="ECO:0000313" key="8">
    <source>
        <dbReference type="Proteomes" id="UP000765509"/>
    </source>
</evidence>
<dbReference type="GO" id="GO:0048312">
    <property type="term" value="P:intracellular distribution of mitochondria"/>
    <property type="evidence" value="ECO:0007669"/>
    <property type="project" value="TreeGrafter"/>
</dbReference>
<dbReference type="GO" id="GO:0008017">
    <property type="term" value="F:microtubule binding"/>
    <property type="evidence" value="ECO:0007669"/>
    <property type="project" value="TreeGrafter"/>
</dbReference>
<accession>A0A9Q3CF78</accession>
<dbReference type="InterPro" id="IPR019762">
    <property type="entry name" value="Dynamin_GTPase_CS"/>
</dbReference>
<evidence type="ECO:0008006" key="9">
    <source>
        <dbReference type="Google" id="ProtNLM"/>
    </source>
</evidence>
<dbReference type="AlphaFoldDB" id="A0A9Q3CF78"/>
<dbReference type="OrthoDB" id="5061070at2759"/>
<dbReference type="InterPro" id="IPR001401">
    <property type="entry name" value="Dynamin_GTPase"/>
</dbReference>
<keyword evidence="8" id="KW-1185">Reference proteome</keyword>
<dbReference type="InterPro" id="IPR022812">
    <property type="entry name" value="Dynamin"/>
</dbReference>
<keyword evidence="1 3" id="KW-0547">Nucleotide-binding</keyword>
<dbReference type="GO" id="GO:0000266">
    <property type="term" value="P:mitochondrial fission"/>
    <property type="evidence" value="ECO:0007669"/>
    <property type="project" value="TreeGrafter"/>
</dbReference>
<feature type="region of interest" description="Disordered" evidence="4">
    <location>
        <begin position="514"/>
        <end position="634"/>
    </location>
</feature>
<comment type="caution">
    <text evidence="7">The sequence shown here is derived from an EMBL/GenBank/DDBJ whole genome shotgun (WGS) entry which is preliminary data.</text>
</comment>
<dbReference type="GO" id="GO:0003924">
    <property type="term" value="F:GTPase activity"/>
    <property type="evidence" value="ECO:0007669"/>
    <property type="project" value="InterPro"/>
</dbReference>
<feature type="compositionally biased region" description="Polar residues" evidence="4">
    <location>
        <begin position="514"/>
        <end position="532"/>
    </location>
</feature>
<dbReference type="FunFam" id="3.40.50.300:FF:000383">
    <property type="entry name" value="Dynamin-like gtpase dnm1"/>
    <property type="match status" value="1"/>
</dbReference>
<comment type="similarity">
    <text evidence="3">Belongs to the TRAFAC class dynamin-like GTPase superfamily. Dynamin/Fzo/YdjA family.</text>
</comment>
<dbReference type="PANTHER" id="PTHR11566">
    <property type="entry name" value="DYNAMIN"/>
    <property type="match status" value="1"/>
</dbReference>
<dbReference type="Gene3D" id="3.40.50.300">
    <property type="entry name" value="P-loop containing nucleotide triphosphate hydrolases"/>
    <property type="match status" value="1"/>
</dbReference>
<gene>
    <name evidence="7" type="ORF">O181_021170</name>
</gene>
<dbReference type="PRINTS" id="PR00195">
    <property type="entry name" value="DYNAMIN"/>
</dbReference>
<dbReference type="InterPro" id="IPR020850">
    <property type="entry name" value="GED_dom"/>
</dbReference>
<name>A0A9Q3CF78_9BASI</name>
<dbReference type="SUPFAM" id="SSF52540">
    <property type="entry name" value="P-loop containing nucleoside triphosphate hydrolases"/>
    <property type="match status" value="1"/>
</dbReference>
<dbReference type="CDD" id="cd08771">
    <property type="entry name" value="DLP_1"/>
    <property type="match status" value="1"/>
</dbReference>
<evidence type="ECO:0000256" key="2">
    <source>
        <dbReference type="ARBA" id="ARBA00023134"/>
    </source>
</evidence>
<dbReference type="Pfam" id="PF00350">
    <property type="entry name" value="Dynamin_N"/>
    <property type="match status" value="1"/>
</dbReference>
<dbReference type="GO" id="GO:0005525">
    <property type="term" value="F:GTP binding"/>
    <property type="evidence" value="ECO:0007669"/>
    <property type="project" value="UniProtKB-KW"/>
</dbReference>
<dbReference type="PROSITE" id="PS00410">
    <property type="entry name" value="G_DYNAMIN_1"/>
    <property type="match status" value="1"/>
</dbReference>
<evidence type="ECO:0000313" key="7">
    <source>
        <dbReference type="EMBL" id="MBW0481455.1"/>
    </source>
</evidence>
<dbReference type="EMBL" id="AVOT02006403">
    <property type="protein sequence ID" value="MBW0481455.1"/>
    <property type="molecule type" value="Genomic_DNA"/>
</dbReference>
<evidence type="ECO:0000256" key="1">
    <source>
        <dbReference type="ARBA" id="ARBA00022741"/>
    </source>
</evidence>
<dbReference type="GO" id="GO:0016559">
    <property type="term" value="P:peroxisome fission"/>
    <property type="evidence" value="ECO:0007669"/>
    <property type="project" value="TreeGrafter"/>
</dbReference>
<dbReference type="GO" id="GO:0005777">
    <property type="term" value="C:peroxisome"/>
    <property type="evidence" value="ECO:0007669"/>
    <property type="project" value="TreeGrafter"/>
</dbReference>
<dbReference type="PROSITE" id="PS51718">
    <property type="entry name" value="G_DYNAMIN_2"/>
    <property type="match status" value="1"/>
</dbReference>
<dbReference type="SMART" id="SM00053">
    <property type="entry name" value="DYNc"/>
    <property type="match status" value="1"/>
</dbReference>
<evidence type="ECO:0000259" key="6">
    <source>
        <dbReference type="PROSITE" id="PS51718"/>
    </source>
</evidence>
<reference evidence="7" key="1">
    <citation type="submission" date="2021-03" db="EMBL/GenBank/DDBJ databases">
        <title>Draft genome sequence of rust myrtle Austropuccinia psidii MF-1, a brazilian biotype.</title>
        <authorList>
            <person name="Quecine M.C."/>
            <person name="Pachon D.M.R."/>
            <person name="Bonatelli M.L."/>
            <person name="Correr F.H."/>
            <person name="Franceschini L.M."/>
            <person name="Leite T.F."/>
            <person name="Margarido G.R.A."/>
            <person name="Almeida C.A."/>
            <person name="Ferrarezi J.A."/>
            <person name="Labate C.A."/>
        </authorList>
    </citation>
    <scope>NUCLEOTIDE SEQUENCE</scope>
    <source>
        <strain evidence="7">MF-1</strain>
    </source>
</reference>
<dbReference type="Gene3D" id="1.20.120.1240">
    <property type="entry name" value="Dynamin, middle domain"/>
    <property type="match status" value="2"/>
</dbReference>
<dbReference type="Proteomes" id="UP000765509">
    <property type="component" value="Unassembled WGS sequence"/>
</dbReference>
<dbReference type="GO" id="GO:0005739">
    <property type="term" value="C:mitochondrion"/>
    <property type="evidence" value="ECO:0007669"/>
    <property type="project" value="TreeGrafter"/>
</dbReference>
<feature type="domain" description="Dynamin-type G" evidence="6">
    <location>
        <begin position="23"/>
        <end position="305"/>
    </location>
</feature>
<dbReference type="PROSITE" id="PS51388">
    <property type="entry name" value="GED"/>
    <property type="match status" value="1"/>
</dbReference>
<dbReference type="InterPro" id="IPR003130">
    <property type="entry name" value="GED"/>
</dbReference>
<sequence>MDSDLIALVNKLQDTFNAIGGETVDLPQIVVVGSQSSGKSSVLETIVGKDFLPRGSGIVTRRPLVLQLINLPSAVQLEPSQPSSSSLGSEYGEFLHLPDRRFFDFAEIKKEIENETLRVAGSNNGISRLPINVKIYSDRVLNLTLVDLPGLTKLPVGDQPTDIERQIRNLILEYISKPNSVILAVSPANVDLANSDSLKLARTVDPQGRRTIGVLTKLDLMDTGTNALDILTGRIYPLKLGFIGIVNRSQHDINMNLPLDKALEKEQEFFNSHPAYRNLAHRCGTKFLARTLNQVLMSHIREKLPDMKARLNTLIGQTQQELNSFGGDSAFWGKQNRGSLVLKLMTQFVKDFVSSIDGSQANLSTKELCGGARIYYIFNEVFGHALRTLNPMENLNNMDIKTSIRNSTGTRSSLFIPEAAFDLLIKPQIKLLEPPGLRCVELVYEELMKICHNCTSSELQRYPKLHAQLIEVVSELLRERLGPTCEYVQSLVSIQAAYINTSHPDFMKNTLMSGTRQAQKSLEGDTQANASLEQKRSVSDDDPDDSSGVIEEDDGVSRPSVANSNYPQIPGRNGHVFRPSSAPIDLAVPGNNGTGMSGAKRIVSDSRQAGLHHQTKQHVQRSNHEPMSQQPGSAKDSFLNYFFGGSLNSTPNGILSQHQHRLNQKAAAYESTESLTIIQQSNGLNNLAITHKGSGFEGTQAAFNMKSLDKNLLSTNSEEEQEAPLSEREQMEISLIRSLMMSYFGIVRQTIQDLVPKAVMHFLVNHVKEGIQNRLVSSLYREELFEGLLMEDDGLRRERERVKTLLDAYKEAFKTLSEVL</sequence>
<dbReference type="SMART" id="SM00302">
    <property type="entry name" value="GED"/>
    <property type="match status" value="1"/>
</dbReference>
<dbReference type="Pfam" id="PF02212">
    <property type="entry name" value="GED"/>
    <property type="match status" value="1"/>
</dbReference>
<organism evidence="7 8">
    <name type="scientific">Austropuccinia psidii MF-1</name>
    <dbReference type="NCBI Taxonomy" id="1389203"/>
    <lineage>
        <taxon>Eukaryota</taxon>
        <taxon>Fungi</taxon>
        <taxon>Dikarya</taxon>
        <taxon>Basidiomycota</taxon>
        <taxon>Pucciniomycotina</taxon>
        <taxon>Pucciniomycetes</taxon>
        <taxon>Pucciniales</taxon>
        <taxon>Sphaerophragmiaceae</taxon>
        <taxon>Austropuccinia</taxon>
    </lineage>
</organism>
<evidence type="ECO:0000256" key="4">
    <source>
        <dbReference type="SAM" id="MobiDB-lite"/>
    </source>
</evidence>
<dbReference type="InterPro" id="IPR000375">
    <property type="entry name" value="Dynamin_stalk"/>
</dbReference>
<dbReference type="InterPro" id="IPR030381">
    <property type="entry name" value="G_DYNAMIN_dom"/>
</dbReference>
<dbReference type="PANTHER" id="PTHR11566:SF235">
    <property type="entry name" value="DYNAMIN-RELATED PROTEIN DNM1"/>
    <property type="match status" value="1"/>
</dbReference>